<feature type="chain" id="PRO_5031607803" description="Pectinesterase" evidence="5">
    <location>
        <begin position="22"/>
        <end position="334"/>
    </location>
</feature>
<evidence type="ECO:0000313" key="7">
    <source>
        <dbReference type="EMBL" id="MBB5623501.1"/>
    </source>
</evidence>
<dbReference type="EMBL" id="JACHCF010000013">
    <property type="protein sequence ID" value="MBB5623501.1"/>
    <property type="molecule type" value="Genomic_DNA"/>
</dbReference>
<proteinExistence type="inferred from homology"/>
<keyword evidence="2 5" id="KW-0378">Hydrolase</keyword>
<evidence type="ECO:0000313" key="8">
    <source>
        <dbReference type="Proteomes" id="UP000537718"/>
    </source>
</evidence>
<dbReference type="InterPro" id="IPR033131">
    <property type="entry name" value="Pectinesterase_Asp_AS"/>
</dbReference>
<feature type="active site" evidence="4">
    <location>
        <position position="183"/>
    </location>
</feature>
<dbReference type="GO" id="GO:0030599">
    <property type="term" value="F:pectinesterase activity"/>
    <property type="evidence" value="ECO:0007669"/>
    <property type="project" value="UniProtKB-UniRule"/>
</dbReference>
<evidence type="ECO:0000256" key="2">
    <source>
        <dbReference type="ARBA" id="ARBA00022801"/>
    </source>
</evidence>
<dbReference type="InterPro" id="IPR000070">
    <property type="entry name" value="Pectinesterase_cat"/>
</dbReference>
<dbReference type="AlphaFoldDB" id="A0A7W8YXC0"/>
<sequence>MKGKLILLLTGCLSLTFFAKAKVQDKQITVAKDGTGDYLTVQEAINAVPDFRKVTTTIFIRNGIYQEKLNLSPSKKLVKLVGEDVTKTILTYNDYAAKKNSFGEEMGTSGSSSFYICGDGFSAYNITFQNTAGPVGQAVALWISGDQTTFFNCRIKGFQDTLYTYGAGNRQYFKNCYIEGTVDFIFGAATALFEDCTISCKQGAHYITASSAPDTIKYGYVFLNCRINGDASARTVYLGRPWRPYSKAVYINCELPKLIKTEGWDNWRKQSNEKTAYYAEYKNKGEGFNPDQRVAWSHQLSEEEVKRYTTDLIFKGWNPKITLAETGKYINYEH</sequence>
<dbReference type="InterPro" id="IPR011050">
    <property type="entry name" value="Pectin_lyase_fold/virulence"/>
</dbReference>
<gene>
    <name evidence="7" type="ORF">HDE69_004587</name>
</gene>
<dbReference type="Proteomes" id="UP000537718">
    <property type="component" value="Unassembled WGS sequence"/>
</dbReference>
<dbReference type="GO" id="GO:0045490">
    <property type="term" value="P:pectin catabolic process"/>
    <property type="evidence" value="ECO:0007669"/>
    <property type="project" value="UniProtKB-UniRule"/>
</dbReference>
<evidence type="ECO:0000256" key="5">
    <source>
        <dbReference type="RuleBase" id="RU000589"/>
    </source>
</evidence>
<evidence type="ECO:0000256" key="3">
    <source>
        <dbReference type="ARBA" id="ARBA00023085"/>
    </source>
</evidence>
<keyword evidence="5" id="KW-0732">Signal</keyword>
<accession>A0A7W8YXC0</accession>
<keyword evidence="3 5" id="KW-0063">Aspartyl esterase</keyword>
<comment type="pathway">
    <text evidence="5">Glycan metabolism; pectin degradation; 2-dehydro-3-deoxy-D-gluconate from pectin: step 1/5.</text>
</comment>
<dbReference type="PANTHER" id="PTHR31321:SF57">
    <property type="entry name" value="PECTINESTERASE 53-RELATED"/>
    <property type="match status" value="1"/>
</dbReference>
<dbReference type="FunFam" id="2.160.20.10:FF:000052">
    <property type="entry name" value="Pectinesterase"/>
    <property type="match status" value="1"/>
</dbReference>
<dbReference type="PANTHER" id="PTHR31321">
    <property type="entry name" value="ACYL-COA THIOESTER HYDROLASE YBHC-RELATED"/>
    <property type="match status" value="1"/>
</dbReference>
<evidence type="ECO:0000256" key="1">
    <source>
        <dbReference type="ARBA" id="ARBA00008891"/>
    </source>
</evidence>
<reference evidence="7 8" key="1">
    <citation type="submission" date="2020-08" db="EMBL/GenBank/DDBJ databases">
        <title>Genomic Encyclopedia of Type Strains, Phase IV (KMG-V): Genome sequencing to study the core and pangenomes of soil and plant-associated prokaryotes.</title>
        <authorList>
            <person name="Whitman W."/>
        </authorList>
    </citation>
    <scope>NUCLEOTIDE SEQUENCE [LARGE SCALE GENOMIC DNA]</scope>
    <source>
        <strain evidence="7 8">MP7CTX6</strain>
    </source>
</reference>
<dbReference type="RefSeq" id="WP_183869596.1">
    <property type="nucleotide sequence ID" value="NZ_JACHCF010000013.1"/>
</dbReference>
<dbReference type="UniPathway" id="UPA00545">
    <property type="reaction ID" value="UER00823"/>
</dbReference>
<protein>
    <recommendedName>
        <fullName evidence="5">Pectinesterase</fullName>
        <ecNumber evidence="5">3.1.1.11</ecNumber>
    </recommendedName>
</protein>
<dbReference type="PROSITE" id="PS00503">
    <property type="entry name" value="PECTINESTERASE_2"/>
    <property type="match status" value="1"/>
</dbReference>
<dbReference type="SUPFAM" id="SSF51126">
    <property type="entry name" value="Pectin lyase-like"/>
    <property type="match status" value="1"/>
</dbReference>
<dbReference type="Gene3D" id="2.160.20.10">
    <property type="entry name" value="Single-stranded right-handed beta-helix, Pectin lyase-like"/>
    <property type="match status" value="1"/>
</dbReference>
<name>A0A7W8YXC0_9SPHI</name>
<comment type="catalytic activity">
    <reaction evidence="5">
        <text>[(1-&gt;4)-alpha-D-galacturonosyl methyl ester](n) + n H2O = [(1-&gt;4)-alpha-D-galacturonosyl](n) + n methanol + n H(+)</text>
        <dbReference type="Rhea" id="RHEA:22380"/>
        <dbReference type="Rhea" id="RHEA-COMP:14570"/>
        <dbReference type="Rhea" id="RHEA-COMP:14573"/>
        <dbReference type="ChEBI" id="CHEBI:15377"/>
        <dbReference type="ChEBI" id="CHEBI:15378"/>
        <dbReference type="ChEBI" id="CHEBI:17790"/>
        <dbReference type="ChEBI" id="CHEBI:140522"/>
        <dbReference type="ChEBI" id="CHEBI:140523"/>
        <dbReference type="EC" id="3.1.1.11"/>
    </reaction>
</comment>
<comment type="similarity">
    <text evidence="1">Belongs to the pectinesterase family.</text>
</comment>
<feature type="domain" description="Pectinesterase catalytic" evidence="6">
    <location>
        <begin position="28"/>
        <end position="312"/>
    </location>
</feature>
<evidence type="ECO:0000259" key="6">
    <source>
        <dbReference type="Pfam" id="PF01095"/>
    </source>
</evidence>
<comment type="caution">
    <text evidence="7">The sequence shown here is derived from an EMBL/GenBank/DDBJ whole genome shotgun (WGS) entry which is preliminary data.</text>
</comment>
<dbReference type="InterPro" id="IPR012334">
    <property type="entry name" value="Pectin_lyas_fold"/>
</dbReference>
<dbReference type="EC" id="3.1.1.11" evidence="5"/>
<dbReference type="GO" id="GO:0042545">
    <property type="term" value="P:cell wall modification"/>
    <property type="evidence" value="ECO:0007669"/>
    <property type="project" value="UniProtKB-UniRule"/>
</dbReference>
<dbReference type="GO" id="GO:0009279">
    <property type="term" value="C:cell outer membrane"/>
    <property type="evidence" value="ECO:0007669"/>
    <property type="project" value="TreeGrafter"/>
</dbReference>
<evidence type="ECO:0000256" key="4">
    <source>
        <dbReference type="PROSITE-ProRule" id="PRU10040"/>
    </source>
</evidence>
<dbReference type="Pfam" id="PF01095">
    <property type="entry name" value="Pectinesterase"/>
    <property type="match status" value="1"/>
</dbReference>
<organism evidence="7 8">
    <name type="scientific">Pedobacter cryoconitis</name>
    <dbReference type="NCBI Taxonomy" id="188932"/>
    <lineage>
        <taxon>Bacteria</taxon>
        <taxon>Pseudomonadati</taxon>
        <taxon>Bacteroidota</taxon>
        <taxon>Sphingobacteriia</taxon>
        <taxon>Sphingobacteriales</taxon>
        <taxon>Sphingobacteriaceae</taxon>
        <taxon>Pedobacter</taxon>
    </lineage>
</organism>
<feature type="signal peptide" evidence="5">
    <location>
        <begin position="1"/>
        <end position="21"/>
    </location>
</feature>